<dbReference type="GO" id="GO:0016853">
    <property type="term" value="F:isomerase activity"/>
    <property type="evidence" value="ECO:0007669"/>
    <property type="project" value="UniProtKB-KW"/>
</dbReference>
<dbReference type="PANTHER" id="PTHR12110">
    <property type="entry name" value="HYDROXYPYRUVATE ISOMERASE"/>
    <property type="match status" value="1"/>
</dbReference>
<dbReference type="Gene3D" id="3.20.20.150">
    <property type="entry name" value="Divalent-metal-dependent TIM barrel enzymes"/>
    <property type="match status" value="1"/>
</dbReference>
<organism evidence="2 3">
    <name type="scientific">Flagellimonas hymeniacidonis</name>
    <dbReference type="NCBI Taxonomy" id="2603628"/>
    <lineage>
        <taxon>Bacteria</taxon>
        <taxon>Pseudomonadati</taxon>
        <taxon>Bacteroidota</taxon>
        <taxon>Flavobacteriia</taxon>
        <taxon>Flavobacteriales</taxon>
        <taxon>Flavobacteriaceae</taxon>
        <taxon>Flagellimonas</taxon>
    </lineage>
</organism>
<proteinExistence type="predicted"/>
<feature type="domain" description="Xylose isomerase-like TIM barrel" evidence="1">
    <location>
        <begin position="21"/>
        <end position="230"/>
    </location>
</feature>
<dbReference type="InterPro" id="IPR036237">
    <property type="entry name" value="Xyl_isomerase-like_sf"/>
</dbReference>
<keyword evidence="3" id="KW-1185">Reference proteome</keyword>
<evidence type="ECO:0000259" key="1">
    <source>
        <dbReference type="Pfam" id="PF01261"/>
    </source>
</evidence>
<dbReference type="PANTHER" id="PTHR12110:SF41">
    <property type="entry name" value="INOSOSE DEHYDRATASE"/>
    <property type="match status" value="1"/>
</dbReference>
<dbReference type="AlphaFoldDB" id="A0A5C8V5I7"/>
<reference evidence="2 3" key="1">
    <citation type="submission" date="2019-08" db="EMBL/GenBank/DDBJ databases">
        <title>Professor.</title>
        <authorList>
            <person name="Park J.S."/>
        </authorList>
    </citation>
    <scope>NUCLEOTIDE SEQUENCE [LARGE SCALE GENOMIC DNA]</scope>
    <source>
        <strain evidence="2 3">176CP5-101</strain>
    </source>
</reference>
<comment type="caution">
    <text evidence="2">The sequence shown here is derived from an EMBL/GenBank/DDBJ whole genome shotgun (WGS) entry which is preliminary data.</text>
</comment>
<gene>
    <name evidence="2" type="ORF">FVB32_13985</name>
</gene>
<sequence length="264" mass="30382">MGLQLFTIRDAMEKDPIGSLKAVKGLGYEDLEIYGYNEKEGSYYGYKAKELKNILDDIGLTVSSGHYGFSEYFEKSDDALKKYVDQCIEGAHALNKSYITWPWLHPEYRTIENFKILADKLNRIGEQVTNADLGFAYHNHGFEFEEQNGQLGYDIIVNQTDSNLVKLQLDLYWAKHSSKSTPAELIAKEPERFVMWHIKDMDKITRDYSELGNGSIDYVSMLSTLDHTGLKFYYLEQGGNFAKDSMQSITDSALYFKKNLKKYL</sequence>
<dbReference type="SUPFAM" id="SSF51658">
    <property type="entry name" value="Xylose isomerase-like"/>
    <property type="match status" value="1"/>
</dbReference>
<dbReference type="Proteomes" id="UP000321456">
    <property type="component" value="Unassembled WGS sequence"/>
</dbReference>
<dbReference type="Pfam" id="PF01261">
    <property type="entry name" value="AP_endonuc_2"/>
    <property type="match status" value="1"/>
</dbReference>
<accession>A0A5C8V5I7</accession>
<protein>
    <submittedName>
        <fullName evidence="2">Sugar phosphate isomerase/epimerase</fullName>
    </submittedName>
</protein>
<evidence type="ECO:0000313" key="3">
    <source>
        <dbReference type="Proteomes" id="UP000321456"/>
    </source>
</evidence>
<dbReference type="EMBL" id="VRUR01000002">
    <property type="protein sequence ID" value="TXN36299.1"/>
    <property type="molecule type" value="Genomic_DNA"/>
</dbReference>
<keyword evidence="2" id="KW-0413">Isomerase</keyword>
<evidence type="ECO:0000313" key="2">
    <source>
        <dbReference type="EMBL" id="TXN36299.1"/>
    </source>
</evidence>
<dbReference type="InterPro" id="IPR013022">
    <property type="entry name" value="Xyl_isomerase-like_TIM-brl"/>
</dbReference>
<name>A0A5C8V5I7_9FLAO</name>
<dbReference type="InterPro" id="IPR050312">
    <property type="entry name" value="IolE/XylAMocC-like"/>
</dbReference>